<organism evidence="1 2">
    <name type="scientific">Sporofaciens musculi</name>
    <dbReference type="NCBI Taxonomy" id="2681861"/>
    <lineage>
        <taxon>Bacteria</taxon>
        <taxon>Bacillati</taxon>
        <taxon>Bacillota</taxon>
        <taxon>Clostridia</taxon>
        <taxon>Lachnospirales</taxon>
        <taxon>Lachnospiraceae</taxon>
        <taxon>Sporofaciens</taxon>
    </lineage>
</organism>
<comment type="caution">
    <text evidence="1">The sequence shown here is derived from an EMBL/GenBank/DDBJ whole genome shotgun (WGS) entry which is preliminary data.</text>
</comment>
<dbReference type="RefSeq" id="WP_159755215.1">
    <property type="nucleotide sequence ID" value="NZ_CASSPE010000022.1"/>
</dbReference>
<dbReference type="GO" id="GO:0016740">
    <property type="term" value="F:transferase activity"/>
    <property type="evidence" value="ECO:0007669"/>
    <property type="project" value="UniProtKB-KW"/>
</dbReference>
<evidence type="ECO:0000313" key="2">
    <source>
        <dbReference type="Proteomes" id="UP000460412"/>
    </source>
</evidence>
<evidence type="ECO:0000313" key="1">
    <source>
        <dbReference type="EMBL" id="MXP78508.1"/>
    </source>
</evidence>
<reference evidence="1 2" key="1">
    <citation type="submission" date="2019-12" db="EMBL/GenBank/DDBJ databases">
        <title>Sporaefaciens musculi gen. nov., sp. nov., a novel bacterium isolated from the caecum of an obese mouse.</title>
        <authorList>
            <person name="Rasmussen T.S."/>
            <person name="Streidl T."/>
            <person name="Hitch T.C.A."/>
            <person name="Wortmann E."/>
            <person name="Deptula P."/>
            <person name="Hansen M."/>
            <person name="Nielsen D.S."/>
            <person name="Clavel T."/>
            <person name="Vogensen F.K."/>
        </authorList>
    </citation>
    <scope>NUCLEOTIDE SEQUENCE [LARGE SCALE GENOMIC DNA]</scope>
    <source>
        <strain evidence="1 2">WCA-9-b2</strain>
    </source>
</reference>
<dbReference type="AlphaFoldDB" id="A0A7X3SLD1"/>
<gene>
    <name evidence="1" type="ORF">GN277_25160</name>
</gene>
<dbReference type="EMBL" id="WUQX01000001">
    <property type="protein sequence ID" value="MXP78508.1"/>
    <property type="molecule type" value="Genomic_DNA"/>
</dbReference>
<keyword evidence="1" id="KW-0808">Transferase</keyword>
<proteinExistence type="predicted"/>
<keyword evidence="2" id="KW-1185">Reference proteome</keyword>
<protein>
    <submittedName>
        <fullName evidence="1">GNAT family acetyltransferase</fullName>
    </submittedName>
</protein>
<name>A0A7X3SLD1_9FIRM</name>
<accession>A0A7X3SLD1</accession>
<dbReference type="Proteomes" id="UP000460412">
    <property type="component" value="Unassembled WGS sequence"/>
</dbReference>
<sequence length="98" mass="11712">MLPTLGLSIKALKKEPFSGSHCGMRYYLTTENDVLTAYLYPEPWCFEATQEDQKERKEFPFTQEGLDDAISWMNQRYEADRDHWEHISKEQMRIFLET</sequence>